<reference evidence="2 3" key="1">
    <citation type="journal article" date="2011" name="Stand. Genomic Sci.">
        <title>Complete genome sequence of Parvibaculum lavamentivorans type strain (DS-1(T)).</title>
        <authorList>
            <person name="Schleheck D."/>
            <person name="Weiss M."/>
            <person name="Pitluck S."/>
            <person name="Bruce D."/>
            <person name="Land M.L."/>
            <person name="Han S."/>
            <person name="Saunders E."/>
            <person name="Tapia R."/>
            <person name="Detter C."/>
            <person name="Brettin T."/>
            <person name="Han J."/>
            <person name="Woyke T."/>
            <person name="Goodwin L."/>
            <person name="Pennacchio L."/>
            <person name="Nolan M."/>
            <person name="Cook A.M."/>
            <person name="Kjelleberg S."/>
            <person name="Thomas T."/>
        </authorList>
    </citation>
    <scope>NUCLEOTIDE SEQUENCE [LARGE SCALE GENOMIC DNA]</scope>
    <source>
        <strain evidence="3">DS-1 / DSM 13023 / NCIMB 13966</strain>
    </source>
</reference>
<dbReference type="RefSeq" id="WP_011995679.1">
    <property type="nucleotide sequence ID" value="NC_009719.1"/>
</dbReference>
<gene>
    <name evidence="2" type="ordered locus">Plav_0765</name>
</gene>
<dbReference type="AlphaFoldDB" id="A7HR55"/>
<protein>
    <submittedName>
        <fullName evidence="2">Uncharacterized protein</fullName>
    </submittedName>
</protein>
<feature type="chain" id="PRO_5002710498" evidence="1">
    <location>
        <begin position="24"/>
        <end position="121"/>
    </location>
</feature>
<feature type="signal peptide" evidence="1">
    <location>
        <begin position="1"/>
        <end position="23"/>
    </location>
</feature>
<keyword evidence="1" id="KW-0732">Signal</keyword>
<evidence type="ECO:0000256" key="1">
    <source>
        <dbReference type="SAM" id="SignalP"/>
    </source>
</evidence>
<dbReference type="OrthoDB" id="8455513at2"/>
<dbReference type="KEGG" id="pla:Plav_0765"/>
<proteinExistence type="predicted"/>
<evidence type="ECO:0000313" key="3">
    <source>
        <dbReference type="Proteomes" id="UP000006377"/>
    </source>
</evidence>
<accession>A7HR55</accession>
<sequence>MTPRTVFTLALVFSAGLCSAAAAVEPLTGTGKFDTGSRSGPFVATDKSLTTLAGDGYEIRGNLGTALILQKGPSIYSCQIPPDPEALDFKPYFVCAELQEEAREAMAQKEPGTTSFPRKGN</sequence>
<dbReference type="Proteomes" id="UP000006377">
    <property type="component" value="Chromosome"/>
</dbReference>
<dbReference type="STRING" id="402881.Plav_0765"/>
<evidence type="ECO:0000313" key="2">
    <source>
        <dbReference type="EMBL" id="ABS62388.1"/>
    </source>
</evidence>
<name>A7HR55_PARL1</name>
<dbReference type="HOGENOM" id="CLU_2035753_0_0_5"/>
<dbReference type="eggNOG" id="ENOG502ZJ2X">
    <property type="taxonomic scope" value="Bacteria"/>
</dbReference>
<organism evidence="2 3">
    <name type="scientific">Parvibaculum lavamentivorans (strain DS-1 / DSM 13023 / NCIMB 13966)</name>
    <dbReference type="NCBI Taxonomy" id="402881"/>
    <lineage>
        <taxon>Bacteria</taxon>
        <taxon>Pseudomonadati</taxon>
        <taxon>Pseudomonadota</taxon>
        <taxon>Alphaproteobacteria</taxon>
        <taxon>Hyphomicrobiales</taxon>
        <taxon>Parvibaculaceae</taxon>
        <taxon>Parvibaculum</taxon>
    </lineage>
</organism>
<dbReference type="EMBL" id="CP000774">
    <property type="protein sequence ID" value="ABS62388.1"/>
    <property type="molecule type" value="Genomic_DNA"/>
</dbReference>
<keyword evidence="3" id="KW-1185">Reference proteome</keyword>